<name>A0A9P4XDW4_9HYPO</name>
<reference evidence="1 2" key="1">
    <citation type="submission" date="2018-06" db="EMBL/GenBank/DDBJ databases">
        <title>Genome analysis of cellulolytic fungus Trichoderma lentiforme CFAM-422.</title>
        <authorList>
            <person name="Steindorff A.S."/>
            <person name="Formighieri E.F."/>
            <person name="Midorikawa G.E.O."/>
            <person name="Tamietti M.S."/>
            <person name="Ramos E.Z."/>
            <person name="Silva A.S."/>
            <person name="Bon E.P.S."/>
            <person name="Mendes T.D."/>
            <person name="Damaso M.C.T."/>
            <person name="Favaro L.C.L."/>
        </authorList>
    </citation>
    <scope>NUCLEOTIDE SEQUENCE [LARGE SCALE GENOMIC DNA]</scope>
    <source>
        <strain evidence="1 2">CFAM-422</strain>
    </source>
</reference>
<dbReference type="EMBL" id="QLNT01000012">
    <property type="protein sequence ID" value="KAF3069574.1"/>
    <property type="molecule type" value="Genomic_DNA"/>
</dbReference>
<organism evidence="1 2">
    <name type="scientific">Trichoderma lentiforme</name>
    <dbReference type="NCBI Taxonomy" id="1567552"/>
    <lineage>
        <taxon>Eukaryota</taxon>
        <taxon>Fungi</taxon>
        <taxon>Dikarya</taxon>
        <taxon>Ascomycota</taxon>
        <taxon>Pezizomycotina</taxon>
        <taxon>Sordariomycetes</taxon>
        <taxon>Hypocreomycetidae</taxon>
        <taxon>Hypocreales</taxon>
        <taxon>Hypocreaceae</taxon>
        <taxon>Trichoderma</taxon>
    </lineage>
</organism>
<evidence type="ECO:0000313" key="1">
    <source>
        <dbReference type="EMBL" id="KAF3069574.1"/>
    </source>
</evidence>
<proteinExistence type="predicted"/>
<protein>
    <submittedName>
        <fullName evidence="1">Uncharacterized protein</fullName>
    </submittedName>
</protein>
<keyword evidence="2" id="KW-1185">Reference proteome</keyword>
<sequence>MPKAESSSDASDQEDITHMLEMGGEMDIDYFLISSPSLTSFYLEVGGKICAGFDIGWVSAVRIRLYHRTILVGEVTSPETALIPDSNNYVKTEWDDIRKLLVPIKNMVAFRNFFAEIMPRASANDEPNVKKQPTAALEVSPNGHRLTMSIDLANMPRMSTKVNSLEISHDKININMTITNPSPLSLWFEVNCNFVLKKGQDIIGELMAPFDIKPGEEVCVFVGTIRPRTSGMVTIKGEKYEDVDYSWQQYIMKLFEVEINLDEFIVKTNGNDK</sequence>
<comment type="caution">
    <text evidence="1">The sequence shown here is derived from an EMBL/GenBank/DDBJ whole genome shotgun (WGS) entry which is preliminary data.</text>
</comment>
<dbReference type="AlphaFoldDB" id="A0A9P4XDW4"/>
<accession>A0A9P4XDW4</accession>
<evidence type="ECO:0000313" key="2">
    <source>
        <dbReference type="Proteomes" id="UP000801864"/>
    </source>
</evidence>
<gene>
    <name evidence="1" type="ORF">CFAM422_007079</name>
</gene>
<dbReference type="Proteomes" id="UP000801864">
    <property type="component" value="Unassembled WGS sequence"/>
</dbReference>